<evidence type="ECO:0000313" key="1">
    <source>
        <dbReference type="EMBL" id="KAJ0111452.1"/>
    </source>
</evidence>
<dbReference type="Proteomes" id="UP001164250">
    <property type="component" value="Chromosome 1"/>
</dbReference>
<keyword evidence="2" id="KW-1185">Reference proteome</keyword>
<proteinExistence type="predicted"/>
<comment type="caution">
    <text evidence="1">The sequence shown here is derived from an EMBL/GenBank/DDBJ whole genome shotgun (WGS) entry which is preliminary data.</text>
</comment>
<dbReference type="EMBL" id="CM047897">
    <property type="protein sequence ID" value="KAJ0111452.1"/>
    <property type="molecule type" value="Genomic_DNA"/>
</dbReference>
<evidence type="ECO:0000313" key="2">
    <source>
        <dbReference type="Proteomes" id="UP001164250"/>
    </source>
</evidence>
<organism evidence="1 2">
    <name type="scientific">Pistacia atlantica</name>
    <dbReference type="NCBI Taxonomy" id="434234"/>
    <lineage>
        <taxon>Eukaryota</taxon>
        <taxon>Viridiplantae</taxon>
        <taxon>Streptophyta</taxon>
        <taxon>Embryophyta</taxon>
        <taxon>Tracheophyta</taxon>
        <taxon>Spermatophyta</taxon>
        <taxon>Magnoliopsida</taxon>
        <taxon>eudicotyledons</taxon>
        <taxon>Gunneridae</taxon>
        <taxon>Pentapetalae</taxon>
        <taxon>rosids</taxon>
        <taxon>malvids</taxon>
        <taxon>Sapindales</taxon>
        <taxon>Anacardiaceae</taxon>
        <taxon>Pistacia</taxon>
    </lineage>
</organism>
<name>A0ACC1C7B2_9ROSI</name>
<sequence>MDCSLSLHKTARTLPFLPFAVKSKAPNSFPPNNFTARKSLGQSLVVARAGPSHCEFSSSPLNTPIELNSAAGKFLSSVLQNQRQFFNVAVSDELKQLADDRDAACYSDVPEHWLR</sequence>
<gene>
    <name evidence="1" type="ORF">Patl1_01523</name>
</gene>
<protein>
    <submittedName>
        <fullName evidence="1">Uncharacterized protein</fullName>
    </submittedName>
</protein>
<accession>A0ACC1C7B2</accession>
<reference evidence="2" key="1">
    <citation type="journal article" date="2023" name="G3 (Bethesda)">
        <title>Genome assembly and association tests identify interacting loci associated with vigor, precocity, and sex in interspecific pistachio rootstocks.</title>
        <authorList>
            <person name="Palmer W."/>
            <person name="Jacygrad E."/>
            <person name="Sagayaradj S."/>
            <person name="Cavanaugh K."/>
            <person name="Han R."/>
            <person name="Bertier L."/>
            <person name="Beede B."/>
            <person name="Kafkas S."/>
            <person name="Golino D."/>
            <person name="Preece J."/>
            <person name="Michelmore R."/>
        </authorList>
    </citation>
    <scope>NUCLEOTIDE SEQUENCE [LARGE SCALE GENOMIC DNA]</scope>
</reference>